<dbReference type="AlphaFoldDB" id="A0A077WEL0"/>
<dbReference type="PANTHER" id="PTHR46546:SF4">
    <property type="entry name" value="SHEWANELLA-LIKE PROTEIN PHOSPHATASE 1"/>
    <property type="match status" value="1"/>
</dbReference>
<proteinExistence type="predicted"/>
<organism evidence="3">
    <name type="scientific">Lichtheimia ramosa</name>
    <dbReference type="NCBI Taxonomy" id="688394"/>
    <lineage>
        <taxon>Eukaryota</taxon>
        <taxon>Fungi</taxon>
        <taxon>Fungi incertae sedis</taxon>
        <taxon>Mucoromycota</taxon>
        <taxon>Mucoromycotina</taxon>
        <taxon>Mucoromycetes</taxon>
        <taxon>Mucorales</taxon>
        <taxon>Lichtheimiaceae</taxon>
        <taxon>Lichtheimia</taxon>
    </lineage>
</organism>
<accession>A0A077WEL0</accession>
<dbReference type="InterPro" id="IPR029052">
    <property type="entry name" value="Metallo-depent_PP-like"/>
</dbReference>
<dbReference type="PANTHER" id="PTHR46546">
    <property type="entry name" value="SHEWANELLA-LIKE PROTEIN PHOSPHATASE 1"/>
    <property type="match status" value="1"/>
</dbReference>
<protein>
    <recommendedName>
        <fullName evidence="2">Calcineurin-like phosphoesterase domain-containing protein</fullName>
    </recommendedName>
</protein>
<dbReference type="SUPFAM" id="SSF56300">
    <property type="entry name" value="Metallo-dependent phosphatases"/>
    <property type="match status" value="1"/>
</dbReference>
<dbReference type="InterPro" id="IPR004843">
    <property type="entry name" value="Calcineurin-like_PHP"/>
</dbReference>
<sequence length="297" mass="33040">MVPLLQCFFFLSLLVFPLWVQAVTEPRIVAMGDLHGDLNNTLTIMQFAGLIDQDHRWSGGDTIFVQTGDVVDRGVDTIALYELLQRLRKEAQEQGGQVVSVLGNHEIMNMVGDWRYVHPDDIASFGGKQARIEAFSKEGWIGSDLFKWNLTAKVGSSVFCHGGILPKHAQDGVDGINQRTKESLDMYIHEKHDKYGLFGGDGPTWYRGFAVGDERICTVLDKALELLKADRMVMGHTVQRDGRIRARCGGKAILIDIGISHVYGGHPGALEIQGDQVHAIYKHGKEKLIASHIHEEL</sequence>
<gene>
    <name evidence="3" type="ORF">LRAMOSA08408</name>
</gene>
<evidence type="ECO:0000313" key="3">
    <source>
        <dbReference type="EMBL" id="CDS05880.1"/>
    </source>
</evidence>
<feature type="signal peptide" evidence="1">
    <location>
        <begin position="1"/>
        <end position="22"/>
    </location>
</feature>
<dbReference type="OrthoDB" id="5976022at2759"/>
<dbReference type="GO" id="GO:0016787">
    <property type="term" value="F:hydrolase activity"/>
    <property type="evidence" value="ECO:0007669"/>
    <property type="project" value="InterPro"/>
</dbReference>
<evidence type="ECO:0000256" key="1">
    <source>
        <dbReference type="SAM" id="SignalP"/>
    </source>
</evidence>
<evidence type="ECO:0000259" key="2">
    <source>
        <dbReference type="Pfam" id="PF00149"/>
    </source>
</evidence>
<dbReference type="Pfam" id="PF00149">
    <property type="entry name" value="Metallophos"/>
    <property type="match status" value="1"/>
</dbReference>
<dbReference type="EMBL" id="LK023318">
    <property type="protein sequence ID" value="CDS05880.1"/>
    <property type="molecule type" value="Genomic_DNA"/>
</dbReference>
<keyword evidence="1" id="KW-0732">Signal</keyword>
<reference evidence="3" key="1">
    <citation type="journal article" date="2014" name="Genome Announc.">
        <title>De novo whole-genome sequence and genome annotation of Lichtheimia ramosa.</title>
        <authorList>
            <person name="Linde J."/>
            <person name="Schwartze V."/>
            <person name="Binder U."/>
            <person name="Lass-Florl C."/>
            <person name="Voigt K."/>
            <person name="Horn F."/>
        </authorList>
    </citation>
    <scope>NUCLEOTIDE SEQUENCE</scope>
    <source>
        <strain evidence="3">JMRC FSU:6197</strain>
    </source>
</reference>
<name>A0A077WEL0_9FUNG</name>
<feature type="domain" description="Calcineurin-like phosphoesterase" evidence="2">
    <location>
        <begin position="27"/>
        <end position="239"/>
    </location>
</feature>
<dbReference type="Gene3D" id="3.60.21.10">
    <property type="match status" value="1"/>
</dbReference>
<feature type="chain" id="PRO_5001726125" description="Calcineurin-like phosphoesterase domain-containing protein" evidence="1">
    <location>
        <begin position="23"/>
        <end position="297"/>
    </location>
</feature>